<dbReference type="AlphaFoldDB" id="A0A2P8CJA3"/>
<dbReference type="Pfam" id="PF13508">
    <property type="entry name" value="Acetyltransf_7"/>
    <property type="match status" value="1"/>
</dbReference>
<keyword evidence="3" id="KW-1185">Reference proteome</keyword>
<dbReference type="GO" id="GO:0016747">
    <property type="term" value="F:acyltransferase activity, transferring groups other than amino-acyl groups"/>
    <property type="evidence" value="ECO:0007669"/>
    <property type="project" value="InterPro"/>
</dbReference>
<sequence length="223" mass="23728">MEIRTFAQGDRAELRALTRRAGEGAPTASLWGHAESELAVYLAPYMDLAPDSLFVAVADGALVGYLTGCPDSAAFPDDGERIARAVRAHRLVLRRGPAAFFARSMADAGWAAVRGRPVSGGFADPRWPAHLHINVAPEARGTGAAEGLMRGWLGRLSDIGSPGCHLQTLVENARAVRFFERMGFVAHGPAPIVPGLRHNGGRVHQRTMVRPAPGAEDVPGRTA</sequence>
<dbReference type="Gene3D" id="3.40.630.30">
    <property type="match status" value="1"/>
</dbReference>
<dbReference type="OrthoDB" id="8593648at2"/>
<dbReference type="PROSITE" id="PS51186">
    <property type="entry name" value="GNAT"/>
    <property type="match status" value="1"/>
</dbReference>
<accession>A0A2P8CJA3</accession>
<feature type="domain" description="N-acetyltransferase" evidence="1">
    <location>
        <begin position="1"/>
        <end position="213"/>
    </location>
</feature>
<dbReference type="InterPro" id="IPR016181">
    <property type="entry name" value="Acyl_CoA_acyltransferase"/>
</dbReference>
<evidence type="ECO:0000313" key="3">
    <source>
        <dbReference type="Proteomes" id="UP000240542"/>
    </source>
</evidence>
<organism evidence="2 3">
    <name type="scientific">Murinocardiopsis flavida</name>
    <dbReference type="NCBI Taxonomy" id="645275"/>
    <lineage>
        <taxon>Bacteria</taxon>
        <taxon>Bacillati</taxon>
        <taxon>Actinomycetota</taxon>
        <taxon>Actinomycetes</taxon>
        <taxon>Streptosporangiales</taxon>
        <taxon>Nocardiopsidaceae</taxon>
        <taxon>Murinocardiopsis</taxon>
    </lineage>
</organism>
<comment type="caution">
    <text evidence="2">The sequence shown here is derived from an EMBL/GenBank/DDBJ whole genome shotgun (WGS) entry which is preliminary data.</text>
</comment>
<dbReference type="InterPro" id="IPR000182">
    <property type="entry name" value="GNAT_dom"/>
</dbReference>
<dbReference type="EMBL" id="PYGA01000038">
    <property type="protein sequence ID" value="PSK85045.1"/>
    <property type="molecule type" value="Genomic_DNA"/>
</dbReference>
<protein>
    <submittedName>
        <fullName evidence="2">Acetyltransferase (GNAT) family protein</fullName>
    </submittedName>
</protein>
<evidence type="ECO:0000313" key="2">
    <source>
        <dbReference type="EMBL" id="PSK85045.1"/>
    </source>
</evidence>
<dbReference type="RefSeq" id="WP_106586898.1">
    <property type="nucleotide sequence ID" value="NZ_PYGA01000038.1"/>
</dbReference>
<reference evidence="2 3" key="1">
    <citation type="submission" date="2018-03" db="EMBL/GenBank/DDBJ databases">
        <title>Genomic Encyclopedia of Archaeal and Bacterial Type Strains, Phase II (KMG-II): from individual species to whole genera.</title>
        <authorList>
            <person name="Goeker M."/>
        </authorList>
    </citation>
    <scope>NUCLEOTIDE SEQUENCE [LARGE SCALE GENOMIC DNA]</scope>
    <source>
        <strain evidence="2 3">DSM 45312</strain>
    </source>
</reference>
<keyword evidence="2" id="KW-0808">Transferase</keyword>
<evidence type="ECO:0000259" key="1">
    <source>
        <dbReference type="PROSITE" id="PS51186"/>
    </source>
</evidence>
<dbReference type="Proteomes" id="UP000240542">
    <property type="component" value="Unassembled WGS sequence"/>
</dbReference>
<gene>
    <name evidence="2" type="ORF">CLV63_13844</name>
</gene>
<dbReference type="SUPFAM" id="SSF55729">
    <property type="entry name" value="Acyl-CoA N-acyltransferases (Nat)"/>
    <property type="match status" value="1"/>
</dbReference>
<proteinExistence type="predicted"/>
<name>A0A2P8CJA3_9ACTN</name>